<evidence type="ECO:0000256" key="9">
    <source>
        <dbReference type="ARBA" id="ARBA00023027"/>
    </source>
</evidence>
<dbReference type="InterPro" id="IPR005248">
    <property type="entry name" value="NadD/NMNAT"/>
</dbReference>
<comment type="pathway">
    <text evidence="2 11">Cofactor biosynthesis; NAD(+) biosynthesis; deamido-NAD(+) from nicotinate D-ribonucleotide: step 1/1.</text>
</comment>
<comment type="similarity">
    <text evidence="3 11">Belongs to the NadD family.</text>
</comment>
<dbReference type="UniPathway" id="UPA00253">
    <property type="reaction ID" value="UER00332"/>
</dbReference>
<reference evidence="13" key="1">
    <citation type="journal article" date="2020" name="mSystems">
        <title>Genome- and Community-Level Interaction Insights into Carbon Utilization and Element Cycling Functions of Hydrothermarchaeota in Hydrothermal Sediment.</title>
        <authorList>
            <person name="Zhou Z."/>
            <person name="Liu Y."/>
            <person name="Xu W."/>
            <person name="Pan J."/>
            <person name="Luo Z.H."/>
            <person name="Li M."/>
        </authorList>
    </citation>
    <scope>NUCLEOTIDE SEQUENCE [LARGE SCALE GENOMIC DNA]</scope>
    <source>
        <strain evidence="13">HyVt-633</strain>
    </source>
</reference>
<evidence type="ECO:0000313" key="13">
    <source>
        <dbReference type="EMBL" id="HHE32348.1"/>
    </source>
</evidence>
<keyword evidence="4 11" id="KW-0662">Pyridine nucleotide biosynthesis</keyword>
<proteinExistence type="inferred from homology"/>
<dbReference type="EMBL" id="DRSQ01000143">
    <property type="protein sequence ID" value="HHE32348.1"/>
    <property type="molecule type" value="Genomic_DNA"/>
</dbReference>
<name>A0A7C5DFK8_9CHLB</name>
<keyword evidence="6 11" id="KW-0548">Nucleotidyltransferase</keyword>
<organism evidence="13">
    <name type="scientific">Chlorobaculum parvum</name>
    <dbReference type="NCBI Taxonomy" id="274539"/>
    <lineage>
        <taxon>Bacteria</taxon>
        <taxon>Pseudomonadati</taxon>
        <taxon>Chlorobiota</taxon>
        <taxon>Chlorobiia</taxon>
        <taxon>Chlorobiales</taxon>
        <taxon>Chlorobiaceae</taxon>
        <taxon>Chlorobaculum</taxon>
    </lineage>
</organism>
<evidence type="ECO:0000256" key="8">
    <source>
        <dbReference type="ARBA" id="ARBA00022840"/>
    </source>
</evidence>
<keyword evidence="8 11" id="KW-0067">ATP-binding</keyword>
<dbReference type="NCBIfam" id="TIGR00482">
    <property type="entry name" value="nicotinate (nicotinamide) nucleotide adenylyltransferase"/>
    <property type="match status" value="1"/>
</dbReference>
<evidence type="ECO:0000256" key="3">
    <source>
        <dbReference type="ARBA" id="ARBA00009014"/>
    </source>
</evidence>
<dbReference type="Proteomes" id="UP000886058">
    <property type="component" value="Unassembled WGS sequence"/>
</dbReference>
<feature type="domain" description="Cytidyltransferase-like" evidence="12">
    <location>
        <begin position="5"/>
        <end position="167"/>
    </location>
</feature>
<evidence type="ECO:0000256" key="5">
    <source>
        <dbReference type="ARBA" id="ARBA00022679"/>
    </source>
</evidence>
<dbReference type="SUPFAM" id="SSF52374">
    <property type="entry name" value="Nucleotidylyl transferase"/>
    <property type="match status" value="1"/>
</dbReference>
<evidence type="ECO:0000256" key="4">
    <source>
        <dbReference type="ARBA" id="ARBA00022642"/>
    </source>
</evidence>
<keyword evidence="9 11" id="KW-0520">NAD</keyword>
<evidence type="ECO:0000256" key="7">
    <source>
        <dbReference type="ARBA" id="ARBA00022741"/>
    </source>
</evidence>
<dbReference type="InterPro" id="IPR014729">
    <property type="entry name" value="Rossmann-like_a/b/a_fold"/>
</dbReference>
<dbReference type="GO" id="GO:0009435">
    <property type="term" value="P:NAD+ biosynthetic process"/>
    <property type="evidence" value="ECO:0007669"/>
    <property type="project" value="UniProtKB-UniRule"/>
</dbReference>
<dbReference type="HAMAP" id="MF_00244">
    <property type="entry name" value="NaMN_adenylyltr"/>
    <property type="match status" value="1"/>
</dbReference>
<comment type="function">
    <text evidence="1 11">Catalyzes the reversible adenylation of nicotinate mononucleotide (NaMN) to nicotinic acid adenine dinucleotide (NaAD).</text>
</comment>
<gene>
    <name evidence="11 13" type="primary">nadD</name>
    <name evidence="13" type="ORF">ENL07_06915</name>
</gene>
<dbReference type="GO" id="GO:0004515">
    <property type="term" value="F:nicotinate-nucleotide adenylyltransferase activity"/>
    <property type="evidence" value="ECO:0007669"/>
    <property type="project" value="UniProtKB-UniRule"/>
</dbReference>
<evidence type="ECO:0000256" key="6">
    <source>
        <dbReference type="ARBA" id="ARBA00022695"/>
    </source>
</evidence>
<dbReference type="PANTHER" id="PTHR39321">
    <property type="entry name" value="NICOTINATE-NUCLEOTIDE ADENYLYLTRANSFERASE-RELATED"/>
    <property type="match status" value="1"/>
</dbReference>
<evidence type="ECO:0000256" key="2">
    <source>
        <dbReference type="ARBA" id="ARBA00005019"/>
    </source>
</evidence>
<dbReference type="Pfam" id="PF01467">
    <property type="entry name" value="CTP_transf_like"/>
    <property type="match status" value="1"/>
</dbReference>
<dbReference type="AlphaFoldDB" id="A0A7C5DFK8"/>
<keyword evidence="5 11" id="KW-0808">Transferase</keyword>
<dbReference type="EC" id="2.7.7.18" evidence="11"/>
<evidence type="ECO:0000259" key="12">
    <source>
        <dbReference type="Pfam" id="PF01467"/>
    </source>
</evidence>
<dbReference type="InterPro" id="IPR004821">
    <property type="entry name" value="Cyt_trans-like"/>
</dbReference>
<comment type="caution">
    <text evidence="13">The sequence shown here is derived from an EMBL/GenBank/DDBJ whole genome shotgun (WGS) entry which is preliminary data.</text>
</comment>
<evidence type="ECO:0000256" key="10">
    <source>
        <dbReference type="ARBA" id="ARBA00048721"/>
    </source>
</evidence>
<dbReference type="GO" id="GO:0005524">
    <property type="term" value="F:ATP binding"/>
    <property type="evidence" value="ECO:0007669"/>
    <property type="project" value="UniProtKB-KW"/>
</dbReference>
<accession>A0A7C5DFK8</accession>
<dbReference type="Gene3D" id="3.40.50.620">
    <property type="entry name" value="HUPs"/>
    <property type="match status" value="1"/>
</dbReference>
<protein>
    <recommendedName>
        <fullName evidence="11">Probable nicotinate-nucleotide adenylyltransferase</fullName>
        <ecNumber evidence="11">2.7.7.18</ecNumber>
    </recommendedName>
    <alternativeName>
        <fullName evidence="11">Deamido-NAD(+) diphosphorylase</fullName>
    </alternativeName>
    <alternativeName>
        <fullName evidence="11">Deamido-NAD(+) pyrophosphorylase</fullName>
    </alternativeName>
    <alternativeName>
        <fullName evidence="11">Nicotinate mononucleotide adenylyltransferase</fullName>
        <shortName evidence="11">NaMN adenylyltransferase</shortName>
    </alternativeName>
</protein>
<dbReference type="NCBIfam" id="TIGR00125">
    <property type="entry name" value="cyt_tran_rel"/>
    <property type="match status" value="1"/>
</dbReference>
<keyword evidence="7 11" id="KW-0547">Nucleotide-binding</keyword>
<dbReference type="PANTHER" id="PTHR39321:SF3">
    <property type="entry name" value="PHOSPHOPANTETHEINE ADENYLYLTRANSFERASE"/>
    <property type="match status" value="1"/>
</dbReference>
<sequence length="195" mass="21811">MLTGIFGGSFDPPHNGHLAMCLFARELLQLDRLVVSVSRNPFKSGSHASDRERLKMAKLLTDELNATGPFAETSAWEMEQPGPSYTVDLLHHLSGLYPDDELLLLVGEDSYRQMGRWKAASEIPGLCQIVYFGREGYEDCQHDAEALHLPVRRIDFDMPVSATDIRRLVASGQPVSQLVPPSITHYIAEHGFYRS</sequence>
<evidence type="ECO:0000256" key="1">
    <source>
        <dbReference type="ARBA" id="ARBA00002324"/>
    </source>
</evidence>
<evidence type="ECO:0000256" key="11">
    <source>
        <dbReference type="HAMAP-Rule" id="MF_00244"/>
    </source>
</evidence>
<dbReference type="CDD" id="cd02165">
    <property type="entry name" value="NMNAT"/>
    <property type="match status" value="1"/>
</dbReference>
<comment type="catalytic activity">
    <reaction evidence="10 11">
        <text>nicotinate beta-D-ribonucleotide + ATP + H(+) = deamido-NAD(+) + diphosphate</text>
        <dbReference type="Rhea" id="RHEA:22860"/>
        <dbReference type="ChEBI" id="CHEBI:15378"/>
        <dbReference type="ChEBI" id="CHEBI:30616"/>
        <dbReference type="ChEBI" id="CHEBI:33019"/>
        <dbReference type="ChEBI" id="CHEBI:57502"/>
        <dbReference type="ChEBI" id="CHEBI:58437"/>
        <dbReference type="EC" id="2.7.7.18"/>
    </reaction>
</comment>